<evidence type="ECO:0000313" key="3">
    <source>
        <dbReference type="Proteomes" id="UP001479606"/>
    </source>
</evidence>
<proteinExistence type="predicted"/>
<name>A0ABU9M074_9BACT</name>
<dbReference type="GO" id="GO:0016787">
    <property type="term" value="F:hydrolase activity"/>
    <property type="evidence" value="ECO:0007669"/>
    <property type="project" value="UniProtKB-KW"/>
</dbReference>
<organism evidence="2 3">
    <name type="scientific">Hymenobacter segetis</name>
    <dbReference type="NCBI Taxonomy" id="2025509"/>
    <lineage>
        <taxon>Bacteria</taxon>
        <taxon>Pseudomonadati</taxon>
        <taxon>Bacteroidota</taxon>
        <taxon>Cytophagia</taxon>
        <taxon>Cytophagales</taxon>
        <taxon>Hymenobacteraceae</taxon>
        <taxon>Hymenobacter</taxon>
    </lineage>
</organism>
<dbReference type="InterPro" id="IPR029058">
    <property type="entry name" value="AB_hydrolase_fold"/>
</dbReference>
<dbReference type="InterPro" id="IPR050471">
    <property type="entry name" value="AB_hydrolase"/>
</dbReference>
<feature type="domain" description="AB hydrolase-1" evidence="1">
    <location>
        <begin position="26"/>
        <end position="264"/>
    </location>
</feature>
<comment type="caution">
    <text evidence="2">The sequence shown here is derived from an EMBL/GenBank/DDBJ whole genome shotgun (WGS) entry which is preliminary data.</text>
</comment>
<dbReference type="Proteomes" id="UP001479606">
    <property type="component" value="Unassembled WGS sequence"/>
</dbReference>
<dbReference type="PANTHER" id="PTHR43433">
    <property type="entry name" value="HYDROLASE, ALPHA/BETA FOLD FAMILY PROTEIN"/>
    <property type="match status" value="1"/>
</dbReference>
<accession>A0ABU9M074</accession>
<protein>
    <submittedName>
        <fullName evidence="2">Alpha/beta hydrolase</fullName>
    </submittedName>
</protein>
<reference evidence="2 3" key="1">
    <citation type="journal article" date="2018" name="Arch. Microbiol.">
        <title>Hymenobacter segetis sp. nov., isolated from soil.</title>
        <authorList>
            <person name="Ten L.N."/>
            <person name="Lim S.J."/>
            <person name="Kim B.O."/>
            <person name="Kang I.K."/>
            <person name="Jung H.Y."/>
        </authorList>
    </citation>
    <scope>NUCLEOTIDE SEQUENCE [LARGE SCALE GENOMIC DNA]</scope>
    <source>
        <strain evidence="2 3">S7-3-11</strain>
    </source>
</reference>
<dbReference type="PRINTS" id="PR00111">
    <property type="entry name" value="ABHYDROLASE"/>
</dbReference>
<dbReference type="PANTHER" id="PTHR43433:SF4">
    <property type="entry name" value="NON-HEME CHLOROPEROXIDASE-RELATED"/>
    <property type="match status" value="1"/>
</dbReference>
<evidence type="ECO:0000313" key="2">
    <source>
        <dbReference type="EMBL" id="MEL5996429.1"/>
    </source>
</evidence>
<keyword evidence="3" id="KW-1185">Reference proteome</keyword>
<dbReference type="SUPFAM" id="SSF53474">
    <property type="entry name" value="alpha/beta-Hydrolases"/>
    <property type="match status" value="1"/>
</dbReference>
<evidence type="ECO:0000259" key="1">
    <source>
        <dbReference type="Pfam" id="PF00561"/>
    </source>
</evidence>
<sequence>MRYIKTGTDAAGNDLHVNYTDLGQGPAIVLMHGWPATHAMWEYQLAELPKHGFRVVAHTRRGFGLSDHPWDGYDYDTMADDLKAVLDHLDLQDVTLVGFSMGGGEVARYMSRHGGARVAKVAFISAVTPFLLQSEASPDGVPQQIFDMFEGAINNNRFGFLTDFARLFFGVGPFAPAVDQPTLDWMQSICQTASPRATTACIHAFSATDFRADLATIKVPTLVIHGREDKIVPIAAGGARVPDFVPQAQFVPYEGAPHGLFLTEKKRLNRDLLAFAGGQPVDNRA</sequence>
<keyword evidence="2" id="KW-0378">Hydrolase</keyword>
<dbReference type="Pfam" id="PF00561">
    <property type="entry name" value="Abhydrolase_1"/>
    <property type="match status" value="1"/>
</dbReference>
<dbReference type="RefSeq" id="WP_342300845.1">
    <property type="nucleotide sequence ID" value="NZ_JBCEVZ010000072.1"/>
</dbReference>
<gene>
    <name evidence="2" type="ORF">AAFH49_19600</name>
</gene>
<dbReference type="PRINTS" id="PR00412">
    <property type="entry name" value="EPOXHYDRLASE"/>
</dbReference>
<dbReference type="InterPro" id="IPR000639">
    <property type="entry name" value="Epox_hydrolase-like"/>
</dbReference>
<dbReference type="EMBL" id="JBCEVZ010000072">
    <property type="protein sequence ID" value="MEL5996429.1"/>
    <property type="molecule type" value="Genomic_DNA"/>
</dbReference>
<dbReference type="Gene3D" id="3.40.50.1820">
    <property type="entry name" value="alpha/beta hydrolase"/>
    <property type="match status" value="1"/>
</dbReference>
<dbReference type="InterPro" id="IPR000073">
    <property type="entry name" value="AB_hydrolase_1"/>
</dbReference>